<dbReference type="InterPro" id="IPR027417">
    <property type="entry name" value="P-loop_NTPase"/>
</dbReference>
<evidence type="ECO:0000259" key="3">
    <source>
        <dbReference type="Pfam" id="PF00685"/>
    </source>
</evidence>
<evidence type="ECO:0000256" key="2">
    <source>
        <dbReference type="ARBA" id="ARBA00022679"/>
    </source>
</evidence>
<keyword evidence="2 4" id="KW-0808">Transferase</keyword>
<evidence type="ECO:0000313" key="4">
    <source>
        <dbReference type="EMBL" id="MXU98136.1"/>
    </source>
</evidence>
<comment type="similarity">
    <text evidence="1">Belongs to the sulfotransferase 1 family.</text>
</comment>
<dbReference type="AlphaFoldDB" id="A0A6B0V8Y3"/>
<dbReference type="GO" id="GO:0008146">
    <property type="term" value="F:sulfotransferase activity"/>
    <property type="evidence" value="ECO:0007669"/>
    <property type="project" value="InterPro"/>
</dbReference>
<feature type="domain" description="Sulfotransferase" evidence="3">
    <location>
        <begin position="35"/>
        <end position="296"/>
    </location>
</feature>
<organism evidence="4">
    <name type="scientific">Ixodes ricinus</name>
    <name type="common">Common tick</name>
    <name type="synonym">Acarus ricinus</name>
    <dbReference type="NCBI Taxonomy" id="34613"/>
    <lineage>
        <taxon>Eukaryota</taxon>
        <taxon>Metazoa</taxon>
        <taxon>Ecdysozoa</taxon>
        <taxon>Arthropoda</taxon>
        <taxon>Chelicerata</taxon>
        <taxon>Arachnida</taxon>
        <taxon>Acari</taxon>
        <taxon>Parasitiformes</taxon>
        <taxon>Ixodida</taxon>
        <taxon>Ixodoidea</taxon>
        <taxon>Ixodidae</taxon>
        <taxon>Ixodinae</taxon>
        <taxon>Ixodes</taxon>
    </lineage>
</organism>
<dbReference type="EMBL" id="GIFC01016053">
    <property type="protein sequence ID" value="MXU98136.1"/>
    <property type="molecule type" value="Transcribed_RNA"/>
</dbReference>
<dbReference type="InterPro" id="IPR000863">
    <property type="entry name" value="Sulfotransferase_dom"/>
</dbReference>
<sequence>MSHDLYRDVDGFYINKIFHEKNVRSAIAYRPRPGELFVVSYPKCGTTWVQHIVYAIYTGGSLKQDMNEFMAKSPFLEMQGALSAEQMERPGSIKTHLPYHLIPKSVDAKYIYVTRNPYDCCVSFYNHTRNFPVYDFEDGTFDEFFEMFIDGKADTGDYFDHQLSWYEHRNEANVLMLTYENLKKDLRSSILKIADFLGGDYGKDLRKNPVKLKNLLKVTSLEHMKGWNSAFRTWSQEIHETQADNSEGLQLVKEALGDLLKKPMTGEFVRKGITGDWKNHFNEDQIRRMKQRIALKTGDNNFMSLWKDLELP</sequence>
<evidence type="ECO:0000256" key="1">
    <source>
        <dbReference type="ARBA" id="ARBA00005771"/>
    </source>
</evidence>
<name>A0A6B0V8Y3_IXORI</name>
<dbReference type="Pfam" id="PF00685">
    <property type="entry name" value="Sulfotransfer_1"/>
    <property type="match status" value="1"/>
</dbReference>
<dbReference type="SUPFAM" id="SSF52540">
    <property type="entry name" value="P-loop containing nucleoside triphosphate hydrolases"/>
    <property type="match status" value="1"/>
</dbReference>
<proteinExistence type="inferred from homology"/>
<accession>A0A6B0V8Y3</accession>
<dbReference type="PANTHER" id="PTHR11783">
    <property type="entry name" value="SULFOTRANSFERASE SULT"/>
    <property type="match status" value="1"/>
</dbReference>
<protein>
    <submittedName>
        <fullName evidence="4">Putative sulfotransferase</fullName>
    </submittedName>
</protein>
<reference evidence="4" key="1">
    <citation type="submission" date="2019-12" db="EMBL/GenBank/DDBJ databases">
        <title>An insight into the sialome of adult female Ixodes ricinus ticks feeding for 6 days.</title>
        <authorList>
            <person name="Perner J."/>
            <person name="Ribeiro J.M.C."/>
        </authorList>
    </citation>
    <scope>NUCLEOTIDE SEQUENCE</scope>
    <source>
        <strain evidence="4">Semi-engorged</strain>
        <tissue evidence="4">Salivary glands</tissue>
    </source>
</reference>
<dbReference type="Gene3D" id="3.40.50.300">
    <property type="entry name" value="P-loop containing nucleotide triphosphate hydrolases"/>
    <property type="match status" value="1"/>
</dbReference>